<dbReference type="Proteomes" id="UP000335636">
    <property type="component" value="Unassembled WGS sequence"/>
</dbReference>
<reference evidence="3 4" key="1">
    <citation type="submission" date="2019-04" db="EMBL/GenBank/DDBJ databases">
        <authorList>
            <person name="Alioto T."/>
            <person name="Alioto T."/>
        </authorList>
    </citation>
    <scope>NUCLEOTIDE SEQUENCE [LARGE SCALE GENOMIC DNA]</scope>
</reference>
<feature type="region of interest" description="Disordered" evidence="1">
    <location>
        <begin position="145"/>
        <end position="165"/>
    </location>
</feature>
<name>A0A5E4CH13_MARMO</name>
<proteinExistence type="predicted"/>
<accession>A0A5E4CH13</accession>
<evidence type="ECO:0000256" key="1">
    <source>
        <dbReference type="SAM" id="MobiDB-lite"/>
    </source>
</evidence>
<evidence type="ECO:0000313" key="3">
    <source>
        <dbReference type="EMBL" id="VTJ81105.1"/>
    </source>
</evidence>
<protein>
    <submittedName>
        <fullName evidence="3">Uncharacterized protein</fullName>
    </submittedName>
</protein>
<dbReference type="Proteomes" id="UP000662637">
    <property type="component" value="Unassembled WGS sequence"/>
</dbReference>
<gene>
    <name evidence="2" type="ORF">GHT09_003439</name>
    <name evidence="3" type="ORF">MONAX_5E037953</name>
</gene>
<keyword evidence="4" id="KW-1185">Reference proteome</keyword>
<organism evidence="3 4">
    <name type="scientific">Marmota monax</name>
    <name type="common">Woodchuck</name>
    <dbReference type="NCBI Taxonomy" id="9995"/>
    <lineage>
        <taxon>Eukaryota</taxon>
        <taxon>Metazoa</taxon>
        <taxon>Chordata</taxon>
        <taxon>Craniata</taxon>
        <taxon>Vertebrata</taxon>
        <taxon>Euteleostomi</taxon>
        <taxon>Mammalia</taxon>
        <taxon>Eutheria</taxon>
        <taxon>Euarchontoglires</taxon>
        <taxon>Glires</taxon>
        <taxon>Rodentia</taxon>
        <taxon>Sciuromorpha</taxon>
        <taxon>Sciuridae</taxon>
        <taxon>Xerinae</taxon>
        <taxon>Marmotini</taxon>
        <taxon>Marmota</taxon>
    </lineage>
</organism>
<dbReference type="AlphaFoldDB" id="A0A5E4CH13"/>
<feature type="region of interest" description="Disordered" evidence="1">
    <location>
        <begin position="70"/>
        <end position="111"/>
    </location>
</feature>
<evidence type="ECO:0000313" key="4">
    <source>
        <dbReference type="Proteomes" id="UP000335636"/>
    </source>
</evidence>
<reference evidence="2" key="2">
    <citation type="submission" date="2020-08" db="EMBL/GenBank/DDBJ databases">
        <authorList>
            <person name="Shumante A."/>
            <person name="Zimin A.V."/>
            <person name="Puiu D."/>
            <person name="Salzberg S.L."/>
        </authorList>
    </citation>
    <scope>NUCLEOTIDE SEQUENCE</scope>
    <source>
        <strain evidence="2">WC2-LM</strain>
        <tissue evidence="2">Liver</tissue>
    </source>
</reference>
<evidence type="ECO:0000313" key="2">
    <source>
        <dbReference type="EMBL" id="KAF7485010.1"/>
    </source>
</evidence>
<dbReference type="EMBL" id="CABDUW010001384">
    <property type="protein sequence ID" value="VTJ81105.1"/>
    <property type="molecule type" value="Genomic_DNA"/>
</dbReference>
<dbReference type="EMBL" id="WJEC01000167">
    <property type="protein sequence ID" value="KAF7485010.1"/>
    <property type="molecule type" value="Genomic_DNA"/>
</dbReference>
<feature type="compositionally biased region" description="Basic residues" evidence="1">
    <location>
        <begin position="82"/>
        <end position="96"/>
    </location>
</feature>
<sequence>MFPRAEGQGGIRPRAPSTGWARRWSPALAFSIFTLLPFLRSCGGAGKRRGLVSGARVIGCPGSLARALWSSPGGEGRSGHCSNHRRHRYSRSRRSPGRWGSHSERLLSGCPDTDRERRAQLVLRQSHAPQPRVTAELRPPRAHLVHRPSPEPSFLCTQLPRPPPPRRTMPRATAFGAPVSLLLPPLLLLLLPLPRGTGGLEERLDVASDYSALEGEEGAEQQLEHYHDPCKAAVFWGDIALDEDDLKLFHINKAQDWTKPSVEESGHSTVHFCVQDPVLPKCVALLELLIVILCQDLGEMLELGLRQHTLVSPWI</sequence>